<protein>
    <submittedName>
        <fullName evidence="1">Uncharacterized protein</fullName>
    </submittedName>
</protein>
<accession>A0ACC1LRU9</accession>
<gene>
    <name evidence="1" type="ORF">IWW38_006438</name>
</gene>
<feature type="non-terminal residue" evidence="1">
    <location>
        <position position="93"/>
    </location>
</feature>
<reference evidence="1" key="1">
    <citation type="submission" date="2022-07" db="EMBL/GenBank/DDBJ databases">
        <title>Phylogenomic reconstructions and comparative analyses of Kickxellomycotina fungi.</title>
        <authorList>
            <person name="Reynolds N.K."/>
            <person name="Stajich J.E."/>
            <person name="Barry K."/>
            <person name="Grigoriev I.V."/>
            <person name="Crous P."/>
            <person name="Smith M.E."/>
        </authorList>
    </citation>
    <scope>NUCLEOTIDE SEQUENCE</scope>
    <source>
        <strain evidence="1">CBS 190363</strain>
    </source>
</reference>
<keyword evidence="2" id="KW-1185">Reference proteome</keyword>
<proteinExistence type="predicted"/>
<evidence type="ECO:0000313" key="1">
    <source>
        <dbReference type="EMBL" id="KAJ2877972.1"/>
    </source>
</evidence>
<sequence length="93" mass="10024">MSKPKILVIYYSTYGHVKTIAEAELRGLQKSGKVDASLYQFAETLDATVLEKMHAPARDTSIPVITPEILASADGFLVGFPTRFGVAPGQVKA</sequence>
<comment type="caution">
    <text evidence="1">The sequence shown here is derived from an EMBL/GenBank/DDBJ whole genome shotgun (WGS) entry which is preliminary data.</text>
</comment>
<dbReference type="Proteomes" id="UP001139981">
    <property type="component" value="Unassembled WGS sequence"/>
</dbReference>
<organism evidence="1 2">
    <name type="scientific">Coemansia aciculifera</name>
    <dbReference type="NCBI Taxonomy" id="417176"/>
    <lineage>
        <taxon>Eukaryota</taxon>
        <taxon>Fungi</taxon>
        <taxon>Fungi incertae sedis</taxon>
        <taxon>Zoopagomycota</taxon>
        <taxon>Kickxellomycotina</taxon>
        <taxon>Kickxellomycetes</taxon>
        <taxon>Kickxellales</taxon>
        <taxon>Kickxellaceae</taxon>
        <taxon>Coemansia</taxon>
    </lineage>
</organism>
<evidence type="ECO:0000313" key="2">
    <source>
        <dbReference type="Proteomes" id="UP001139981"/>
    </source>
</evidence>
<name>A0ACC1LRU9_9FUNG</name>
<dbReference type="EMBL" id="JANBVB010003667">
    <property type="protein sequence ID" value="KAJ2877972.1"/>
    <property type="molecule type" value="Genomic_DNA"/>
</dbReference>